<dbReference type="InterPro" id="IPR028227">
    <property type="entry name" value="UPF0449"/>
</dbReference>
<name>A0A673H8Q5_9TELE</name>
<evidence type="ECO:0000313" key="3">
    <source>
        <dbReference type="Ensembl" id="ENSSRHP00000023116.1"/>
    </source>
</evidence>
<dbReference type="Pfam" id="PF15136">
    <property type="entry name" value="UPF0449"/>
    <property type="match status" value="1"/>
</dbReference>
<dbReference type="Proteomes" id="UP000472270">
    <property type="component" value="Unassembled WGS sequence"/>
</dbReference>
<keyword evidence="4" id="KW-1185">Reference proteome</keyword>
<dbReference type="Ensembl" id="ENSSRHT00000023820.1">
    <property type="protein sequence ID" value="ENSSRHP00000023116.1"/>
    <property type="gene ID" value="ENSSRHG00000012221.1"/>
</dbReference>
<protein>
    <submittedName>
        <fullName evidence="3">UPF0449 protein C19orf25 homolog</fullName>
    </submittedName>
</protein>
<dbReference type="AlphaFoldDB" id="A0A673H8Q5"/>
<evidence type="ECO:0000313" key="4">
    <source>
        <dbReference type="Proteomes" id="UP000472270"/>
    </source>
</evidence>
<evidence type="ECO:0000256" key="2">
    <source>
        <dbReference type="SAM" id="MobiDB-lite"/>
    </source>
</evidence>
<proteinExistence type="inferred from homology"/>
<dbReference type="PANTHER" id="PTHR34766:SF1">
    <property type="entry name" value="UPF0449 PROTEIN C19ORF25"/>
    <property type="match status" value="1"/>
</dbReference>
<evidence type="ECO:0000256" key="1">
    <source>
        <dbReference type="ARBA" id="ARBA00006137"/>
    </source>
</evidence>
<feature type="region of interest" description="Disordered" evidence="2">
    <location>
        <begin position="1"/>
        <end position="26"/>
    </location>
</feature>
<accession>A0A673H8Q5</accession>
<reference evidence="3" key="1">
    <citation type="submission" date="2025-08" db="UniProtKB">
        <authorList>
            <consortium name="Ensembl"/>
        </authorList>
    </citation>
    <scope>IDENTIFICATION</scope>
</reference>
<reference evidence="3" key="2">
    <citation type="submission" date="2025-09" db="UniProtKB">
        <authorList>
            <consortium name="Ensembl"/>
        </authorList>
    </citation>
    <scope>IDENTIFICATION</scope>
</reference>
<organism evidence="3 4">
    <name type="scientific">Sinocyclocheilus rhinocerous</name>
    <dbReference type="NCBI Taxonomy" id="307959"/>
    <lineage>
        <taxon>Eukaryota</taxon>
        <taxon>Metazoa</taxon>
        <taxon>Chordata</taxon>
        <taxon>Craniata</taxon>
        <taxon>Vertebrata</taxon>
        <taxon>Euteleostomi</taxon>
        <taxon>Actinopterygii</taxon>
        <taxon>Neopterygii</taxon>
        <taxon>Teleostei</taxon>
        <taxon>Ostariophysi</taxon>
        <taxon>Cypriniformes</taxon>
        <taxon>Cyprinidae</taxon>
        <taxon>Cyprininae</taxon>
        <taxon>Sinocyclocheilus</taxon>
    </lineage>
</organism>
<sequence length="110" mass="12588">MNFGSKSKKRMVLETEFTGTPDPPTVEQIMEDVNRVCPGDLVFTVSHDSAEDLKASSSSSEVEARYLQSRRYIELHERLQEERGSLARWRDELQAAGESLEHSVMEVKRM</sequence>
<dbReference type="PANTHER" id="PTHR34766">
    <property type="entry name" value="UPF0449 PROTEIN C19ORF25"/>
    <property type="match status" value="1"/>
</dbReference>
<gene>
    <name evidence="3" type="primary">LOC107745343</name>
</gene>
<comment type="similarity">
    <text evidence="1">Belongs to the UPF0449 family.</text>
</comment>
<feature type="compositionally biased region" description="Basic residues" evidence="2">
    <location>
        <begin position="1"/>
        <end position="10"/>
    </location>
</feature>